<dbReference type="AlphaFoldDB" id="A0AAW9K760"/>
<comment type="similarity">
    <text evidence="1">Belongs to the bacterial sugar transferase family.</text>
</comment>
<organism evidence="4 5">
    <name type="scientific">Carnobacterium maltaromaticum</name>
    <name type="common">Carnobacterium piscicola</name>
    <dbReference type="NCBI Taxonomy" id="2751"/>
    <lineage>
        <taxon>Bacteria</taxon>
        <taxon>Bacillati</taxon>
        <taxon>Bacillota</taxon>
        <taxon>Bacilli</taxon>
        <taxon>Lactobacillales</taxon>
        <taxon>Carnobacteriaceae</taxon>
        <taxon>Carnobacterium</taxon>
    </lineage>
</organism>
<evidence type="ECO:0000259" key="3">
    <source>
        <dbReference type="Pfam" id="PF02397"/>
    </source>
</evidence>
<sequence length="211" mass="24544">MDKNKRQQIIFNCLKRGFDIVFSCICILILFPIMLVVSLLIWKEDRGSILFIQERTGLNGVRFKIFKFRSMKEEIPEKTYMFNPIYGVPSDFIFKSENDEKEHITKIGAFIRKTSIDELPQFFNVLKGDMSIVGPRPEIPEITCGYNKEQKMRLEKKAGITGLAQVNGRSDLKNGDKMKYDLYYVKNQSIKLELEILWKTIRTILTTKGAI</sequence>
<dbReference type="EC" id="2.7.8.-" evidence="4"/>
<keyword evidence="2" id="KW-1133">Transmembrane helix</keyword>
<dbReference type="GO" id="GO:0016780">
    <property type="term" value="F:phosphotransferase activity, for other substituted phosphate groups"/>
    <property type="evidence" value="ECO:0007669"/>
    <property type="project" value="TreeGrafter"/>
</dbReference>
<feature type="domain" description="Bacterial sugar transferase" evidence="3">
    <location>
        <begin position="15"/>
        <end position="205"/>
    </location>
</feature>
<evidence type="ECO:0000313" key="5">
    <source>
        <dbReference type="Proteomes" id="UP001290462"/>
    </source>
</evidence>
<protein>
    <submittedName>
        <fullName evidence="4">Sugar transferase</fullName>
        <ecNumber evidence="4">2.7.8.-</ecNumber>
    </submittedName>
</protein>
<comment type="caution">
    <text evidence="4">The sequence shown here is derived from an EMBL/GenBank/DDBJ whole genome shotgun (WGS) entry which is preliminary data.</text>
</comment>
<dbReference type="EMBL" id="JAVBVO010000003">
    <property type="protein sequence ID" value="MDZ5759081.1"/>
    <property type="molecule type" value="Genomic_DNA"/>
</dbReference>
<dbReference type="Proteomes" id="UP001290462">
    <property type="component" value="Unassembled WGS sequence"/>
</dbReference>
<gene>
    <name evidence="4" type="ORF">RAK27_10465</name>
</gene>
<feature type="transmembrane region" description="Helical" evidence="2">
    <location>
        <begin position="20"/>
        <end position="42"/>
    </location>
</feature>
<proteinExistence type="inferred from homology"/>
<keyword evidence="4" id="KW-0808">Transferase</keyword>
<accession>A0AAW9K760</accession>
<evidence type="ECO:0000256" key="1">
    <source>
        <dbReference type="ARBA" id="ARBA00006464"/>
    </source>
</evidence>
<keyword evidence="2" id="KW-0472">Membrane</keyword>
<dbReference type="RefSeq" id="WP_010052794.1">
    <property type="nucleotide sequence ID" value="NZ_CBCPHU010000001.1"/>
</dbReference>
<reference evidence="4" key="1">
    <citation type="submission" date="2023-08" db="EMBL/GenBank/DDBJ databases">
        <title>Genomic characterization of piscicolin 126 produced by Carnobacterium maltaromaticum CM22 strain isolated from salmon (Salmo salar).</title>
        <authorList>
            <person name="Gonzalez-Gragera E."/>
            <person name="Garcia-Lopez J.D."/>
            <person name="Teso-Perez C."/>
            <person name="Gimenez-Hernandez I."/>
            <person name="Peralta-Sanchez J.M."/>
            <person name="Valdivia E."/>
            <person name="Montalban-Lopez M."/>
            <person name="Martin-Platero A.M."/>
            <person name="Banos A."/>
            <person name="Martinez-Bueno M."/>
        </authorList>
    </citation>
    <scope>NUCLEOTIDE SEQUENCE</scope>
    <source>
        <strain evidence="4">CM22</strain>
    </source>
</reference>
<evidence type="ECO:0000256" key="2">
    <source>
        <dbReference type="SAM" id="Phobius"/>
    </source>
</evidence>
<name>A0AAW9K760_CARML</name>
<dbReference type="InterPro" id="IPR003362">
    <property type="entry name" value="Bact_transf"/>
</dbReference>
<keyword evidence="2" id="KW-0812">Transmembrane</keyword>
<dbReference type="PANTHER" id="PTHR30576">
    <property type="entry name" value="COLANIC BIOSYNTHESIS UDP-GLUCOSE LIPID CARRIER TRANSFERASE"/>
    <property type="match status" value="1"/>
</dbReference>
<dbReference type="Pfam" id="PF02397">
    <property type="entry name" value="Bac_transf"/>
    <property type="match status" value="1"/>
</dbReference>
<evidence type="ECO:0000313" key="4">
    <source>
        <dbReference type="EMBL" id="MDZ5759081.1"/>
    </source>
</evidence>
<dbReference type="PANTHER" id="PTHR30576:SF0">
    <property type="entry name" value="UNDECAPRENYL-PHOSPHATE N-ACETYLGALACTOSAMINYL 1-PHOSPHATE TRANSFERASE-RELATED"/>
    <property type="match status" value="1"/>
</dbReference>